<protein>
    <submittedName>
        <fullName evidence="11">Ribonuclease-like 3</fullName>
    </submittedName>
</protein>
<evidence type="ECO:0000256" key="5">
    <source>
        <dbReference type="ARBA" id="ARBA00022759"/>
    </source>
</evidence>
<feature type="domain" description="Ribonuclease A-domain" evidence="9">
    <location>
        <begin position="95"/>
        <end position="214"/>
    </location>
</feature>
<dbReference type="GO" id="GO:0001525">
    <property type="term" value="P:angiogenesis"/>
    <property type="evidence" value="ECO:0007669"/>
    <property type="project" value="TreeGrafter"/>
</dbReference>
<dbReference type="GeneID" id="114864919"/>
<proteinExistence type="inferred from homology"/>
<dbReference type="GO" id="GO:0050829">
    <property type="term" value="P:defense response to Gram-negative bacterium"/>
    <property type="evidence" value="ECO:0007669"/>
    <property type="project" value="TreeGrafter"/>
</dbReference>
<dbReference type="InterPro" id="IPR023412">
    <property type="entry name" value="RNaseA_domain"/>
</dbReference>
<dbReference type="Proteomes" id="UP000515150">
    <property type="component" value="Chromosome 10"/>
</dbReference>
<keyword evidence="4 8" id="KW-0540">Nuclease</keyword>
<dbReference type="PANTHER" id="PTHR11437:SF10">
    <property type="entry name" value="ANGIOGENIN-RELATED"/>
    <property type="match status" value="1"/>
</dbReference>
<accession>A0A6P7NV02</accession>
<comment type="similarity">
    <text evidence="2 8">Belongs to the pancreatic ribonuclease family.</text>
</comment>
<dbReference type="KEGG" id="bspl:114864919"/>
<evidence type="ECO:0000256" key="6">
    <source>
        <dbReference type="ARBA" id="ARBA00022801"/>
    </source>
</evidence>
<keyword evidence="10" id="KW-1185">Reference proteome</keyword>
<dbReference type="GO" id="GO:0004540">
    <property type="term" value="F:RNA nuclease activity"/>
    <property type="evidence" value="ECO:0007669"/>
    <property type="project" value="TreeGrafter"/>
</dbReference>
<dbReference type="PROSITE" id="PS00127">
    <property type="entry name" value="RNASE_PANCREATIC"/>
    <property type="match status" value="1"/>
</dbReference>
<dbReference type="GO" id="GO:0050830">
    <property type="term" value="P:defense response to Gram-positive bacterium"/>
    <property type="evidence" value="ECO:0007669"/>
    <property type="project" value="TreeGrafter"/>
</dbReference>
<dbReference type="GO" id="GO:0004519">
    <property type="term" value="F:endonuclease activity"/>
    <property type="evidence" value="ECO:0007669"/>
    <property type="project" value="UniProtKB-KW"/>
</dbReference>
<name>A0A6P7NV02_BETSP</name>
<dbReference type="InterPro" id="IPR036816">
    <property type="entry name" value="RNaseA-like_dom_sf"/>
</dbReference>
<evidence type="ECO:0000256" key="8">
    <source>
        <dbReference type="RuleBase" id="RU000651"/>
    </source>
</evidence>
<comment type="subcellular location">
    <subcellularLocation>
        <location evidence="1">Secreted</location>
    </subcellularLocation>
</comment>
<evidence type="ECO:0000313" key="10">
    <source>
        <dbReference type="Proteomes" id="UP000515150"/>
    </source>
</evidence>
<dbReference type="RefSeq" id="XP_029021768.2">
    <property type="nucleotide sequence ID" value="XM_029165935.2"/>
</dbReference>
<dbReference type="GO" id="GO:0016787">
    <property type="term" value="F:hydrolase activity"/>
    <property type="evidence" value="ECO:0007669"/>
    <property type="project" value="UniProtKB-KW"/>
</dbReference>
<dbReference type="InterPro" id="IPR023411">
    <property type="entry name" value="RNaseA_AS"/>
</dbReference>
<sequence length="219" mass="25151">MSRLCLGQRPTSTKMICRHHLTEFDQMKFNKSILNNPGWDHISSLCKSCGRHQCLYKTFHSLLMLQCFRNCATDKMKVQLVFLLLVLLSAAVLSQNDRYRHFINQHIYGQMRVDRCDDVIRSRGIKEANTNACKETNTFIKAGTNLIKNICGQAGEPYPRGRDLRISLQPFNIIVCTLRNQARPPRCEYRGQDRTRRIVIACENGLPVHFAEDVIPAGI</sequence>
<reference evidence="11" key="1">
    <citation type="submission" date="2025-08" db="UniProtKB">
        <authorList>
            <consortium name="RefSeq"/>
        </authorList>
    </citation>
    <scope>IDENTIFICATION</scope>
</reference>
<dbReference type="Gene3D" id="3.10.130.10">
    <property type="entry name" value="Ribonuclease A-like domain"/>
    <property type="match status" value="1"/>
</dbReference>
<dbReference type="FunCoup" id="A0A6P7NV02">
    <property type="interactions" value="1103"/>
</dbReference>
<dbReference type="Pfam" id="PF00074">
    <property type="entry name" value="RnaseA"/>
    <property type="match status" value="1"/>
</dbReference>
<dbReference type="GO" id="GO:0005576">
    <property type="term" value="C:extracellular region"/>
    <property type="evidence" value="ECO:0007669"/>
    <property type="project" value="UniProtKB-SubCell"/>
</dbReference>
<dbReference type="SUPFAM" id="SSF54076">
    <property type="entry name" value="RNase A-like"/>
    <property type="match status" value="1"/>
</dbReference>
<dbReference type="SMART" id="SM00092">
    <property type="entry name" value="RNAse_Pc"/>
    <property type="match status" value="1"/>
</dbReference>
<evidence type="ECO:0000256" key="3">
    <source>
        <dbReference type="ARBA" id="ARBA00022525"/>
    </source>
</evidence>
<keyword evidence="6 8" id="KW-0378">Hydrolase</keyword>
<dbReference type="GO" id="GO:0003676">
    <property type="term" value="F:nucleic acid binding"/>
    <property type="evidence" value="ECO:0007669"/>
    <property type="project" value="InterPro"/>
</dbReference>
<evidence type="ECO:0000259" key="9">
    <source>
        <dbReference type="SMART" id="SM00092"/>
    </source>
</evidence>
<keyword evidence="7" id="KW-1015">Disulfide bond</keyword>
<dbReference type="OrthoDB" id="8573660at2759"/>
<dbReference type="InParanoid" id="A0A6P7NV02"/>
<evidence type="ECO:0000313" key="11">
    <source>
        <dbReference type="RefSeq" id="XP_029021768.2"/>
    </source>
</evidence>
<keyword evidence="3" id="KW-0964">Secreted</keyword>
<evidence type="ECO:0000256" key="2">
    <source>
        <dbReference type="ARBA" id="ARBA00005600"/>
    </source>
</evidence>
<keyword evidence="5 8" id="KW-0255">Endonuclease</keyword>
<evidence type="ECO:0000256" key="4">
    <source>
        <dbReference type="ARBA" id="ARBA00022722"/>
    </source>
</evidence>
<dbReference type="PANTHER" id="PTHR11437">
    <property type="entry name" value="RIBONUCLEASE"/>
    <property type="match status" value="1"/>
</dbReference>
<dbReference type="InterPro" id="IPR001427">
    <property type="entry name" value="RNaseA"/>
</dbReference>
<organism evidence="10 11">
    <name type="scientific">Betta splendens</name>
    <name type="common">Siamese fighting fish</name>
    <dbReference type="NCBI Taxonomy" id="158456"/>
    <lineage>
        <taxon>Eukaryota</taxon>
        <taxon>Metazoa</taxon>
        <taxon>Chordata</taxon>
        <taxon>Craniata</taxon>
        <taxon>Vertebrata</taxon>
        <taxon>Euteleostomi</taxon>
        <taxon>Actinopterygii</taxon>
        <taxon>Neopterygii</taxon>
        <taxon>Teleostei</taxon>
        <taxon>Neoteleostei</taxon>
        <taxon>Acanthomorphata</taxon>
        <taxon>Anabantaria</taxon>
        <taxon>Anabantiformes</taxon>
        <taxon>Anabantoidei</taxon>
        <taxon>Osphronemidae</taxon>
        <taxon>Betta</taxon>
    </lineage>
</organism>
<evidence type="ECO:0000256" key="7">
    <source>
        <dbReference type="ARBA" id="ARBA00023157"/>
    </source>
</evidence>
<dbReference type="CDD" id="cd06265">
    <property type="entry name" value="RNase_A_canonical"/>
    <property type="match status" value="1"/>
</dbReference>
<evidence type="ECO:0000256" key="1">
    <source>
        <dbReference type="ARBA" id="ARBA00004613"/>
    </source>
</evidence>
<gene>
    <name evidence="11" type="primary">LOC114864919</name>
</gene>
<dbReference type="AlphaFoldDB" id="A0A6P7NV02"/>